<feature type="transmembrane region" description="Helical" evidence="1">
    <location>
        <begin position="74"/>
        <end position="98"/>
    </location>
</feature>
<organism evidence="2 3">
    <name type="scientific">Chrysodeixis includens</name>
    <name type="common">Soybean looper</name>
    <name type="synonym">Pseudoplusia includens</name>
    <dbReference type="NCBI Taxonomy" id="689277"/>
    <lineage>
        <taxon>Eukaryota</taxon>
        <taxon>Metazoa</taxon>
        <taxon>Ecdysozoa</taxon>
        <taxon>Arthropoda</taxon>
        <taxon>Hexapoda</taxon>
        <taxon>Insecta</taxon>
        <taxon>Pterygota</taxon>
        <taxon>Neoptera</taxon>
        <taxon>Endopterygota</taxon>
        <taxon>Lepidoptera</taxon>
        <taxon>Glossata</taxon>
        <taxon>Ditrysia</taxon>
        <taxon>Noctuoidea</taxon>
        <taxon>Noctuidae</taxon>
        <taxon>Plusiinae</taxon>
        <taxon>Chrysodeixis</taxon>
    </lineage>
</organism>
<name>A0A9P0BSI3_CHRIL</name>
<keyword evidence="1" id="KW-0812">Transmembrane</keyword>
<evidence type="ECO:0000313" key="3">
    <source>
        <dbReference type="Proteomes" id="UP001154114"/>
    </source>
</evidence>
<dbReference type="AlphaFoldDB" id="A0A9P0BSI3"/>
<evidence type="ECO:0000256" key="1">
    <source>
        <dbReference type="SAM" id="Phobius"/>
    </source>
</evidence>
<proteinExistence type="predicted"/>
<evidence type="ECO:0000313" key="2">
    <source>
        <dbReference type="EMBL" id="CAH0586885.1"/>
    </source>
</evidence>
<protein>
    <submittedName>
        <fullName evidence="2">Uncharacterized protein</fullName>
    </submittedName>
</protein>
<dbReference type="Proteomes" id="UP001154114">
    <property type="component" value="Chromosome 15"/>
</dbReference>
<gene>
    <name evidence="2" type="ORF">CINC_LOCUS3383</name>
</gene>
<feature type="transmembrane region" description="Helical" evidence="1">
    <location>
        <begin position="214"/>
        <end position="232"/>
    </location>
</feature>
<reference evidence="2" key="1">
    <citation type="submission" date="2021-12" db="EMBL/GenBank/DDBJ databases">
        <authorList>
            <person name="King R."/>
        </authorList>
    </citation>
    <scope>NUCLEOTIDE SEQUENCE</scope>
</reference>
<sequence length="263" mass="30599">MNLNFCEIFFNSGTVLSILCVIIMLLAWCIIPQWRTLQNYISLNQILCGTIQMCFINFQPFYHYDLYWDVILSYYFMRIMIVWSLCSSLLAYLRLVFVYNGKISNGKTKATIFVLYVFFVMTAIEQWLVGNLLTPNFNENGLSLLTIYLVVMSNSIVFIRIVLSVMSCCKKSVSKRNFSHVLSLVGVAVICDSVLVVQLIFVTVFSSSDSMSCAALFFYTHRLVFQSMFVLLRKSSMTHMQLFVRKLRNRRSNNILLRTRFNF</sequence>
<dbReference type="EMBL" id="LR824018">
    <property type="protein sequence ID" value="CAH0586885.1"/>
    <property type="molecule type" value="Genomic_DNA"/>
</dbReference>
<keyword evidence="3" id="KW-1185">Reference proteome</keyword>
<feature type="transmembrane region" description="Helical" evidence="1">
    <location>
        <begin position="141"/>
        <end position="169"/>
    </location>
</feature>
<keyword evidence="1" id="KW-1133">Transmembrane helix</keyword>
<dbReference type="OrthoDB" id="7466972at2759"/>
<feature type="transmembrane region" description="Helical" evidence="1">
    <location>
        <begin position="12"/>
        <end position="31"/>
    </location>
</feature>
<feature type="transmembrane region" description="Helical" evidence="1">
    <location>
        <begin position="181"/>
        <end position="202"/>
    </location>
</feature>
<feature type="transmembrane region" description="Helical" evidence="1">
    <location>
        <begin position="43"/>
        <end position="62"/>
    </location>
</feature>
<feature type="transmembrane region" description="Helical" evidence="1">
    <location>
        <begin position="110"/>
        <end position="129"/>
    </location>
</feature>
<keyword evidence="1" id="KW-0472">Membrane</keyword>
<accession>A0A9P0BSI3</accession>